<organism evidence="3 4">
    <name type="scientific">Actinomadura rubteroloni</name>
    <dbReference type="NCBI Taxonomy" id="1926885"/>
    <lineage>
        <taxon>Bacteria</taxon>
        <taxon>Bacillati</taxon>
        <taxon>Actinomycetota</taxon>
        <taxon>Actinomycetes</taxon>
        <taxon>Streptosporangiales</taxon>
        <taxon>Thermomonosporaceae</taxon>
        <taxon>Actinomadura</taxon>
    </lineage>
</organism>
<proteinExistence type="predicted"/>
<comment type="caution">
    <text evidence="3">The sequence shown here is derived from an EMBL/GenBank/DDBJ whole genome shotgun (WGS) entry which is preliminary data.</text>
</comment>
<accession>A0A2P4UPG4</accession>
<dbReference type="RefSeq" id="WP_205648065.1">
    <property type="nucleotide sequence ID" value="NZ_MTBP01000001.1"/>
</dbReference>
<evidence type="ECO:0000313" key="3">
    <source>
        <dbReference type="EMBL" id="POM26940.1"/>
    </source>
</evidence>
<keyword evidence="1 3" id="KW-0328">Glycosyltransferase</keyword>
<keyword evidence="4" id="KW-1185">Reference proteome</keyword>
<dbReference type="AlphaFoldDB" id="A0A2P4UPG4"/>
<dbReference type="Proteomes" id="UP000242367">
    <property type="component" value="Unassembled WGS sequence"/>
</dbReference>
<dbReference type="EC" id="2.4.-.-" evidence="3"/>
<gene>
    <name evidence="3" type="primary">epsD</name>
    <name evidence="3" type="ORF">BTM25_13480</name>
</gene>
<dbReference type="EMBL" id="MTBP01000001">
    <property type="protein sequence ID" value="POM26940.1"/>
    <property type="molecule type" value="Genomic_DNA"/>
</dbReference>
<reference evidence="3 4" key="1">
    <citation type="journal article" date="2017" name="Chemistry">
        <title>Isolation, Biosynthesis and Chemical Modifications of Rubterolones A-F: Rare Tropolone Alkaloids from Actinomadura sp. 5-2.</title>
        <authorList>
            <person name="Guo H."/>
            <person name="Benndorf R."/>
            <person name="Leichnitz D."/>
            <person name="Klassen J.L."/>
            <person name="Vollmers J."/>
            <person name="Gorls H."/>
            <person name="Steinacker M."/>
            <person name="Weigel C."/>
            <person name="Dahse H.M."/>
            <person name="Kaster A.K."/>
            <person name="de Beer Z.W."/>
            <person name="Poulsen M."/>
            <person name="Beemelmanns C."/>
        </authorList>
    </citation>
    <scope>NUCLEOTIDE SEQUENCE [LARGE SCALE GENOMIC DNA]</scope>
    <source>
        <strain evidence="3 4">5-2</strain>
    </source>
</reference>
<keyword evidence="2 3" id="KW-0808">Transferase</keyword>
<dbReference type="Pfam" id="PF13692">
    <property type="entry name" value="Glyco_trans_1_4"/>
    <property type="match status" value="1"/>
</dbReference>
<dbReference type="Gene3D" id="3.40.50.2000">
    <property type="entry name" value="Glycogen Phosphorylase B"/>
    <property type="match status" value="2"/>
</dbReference>
<dbReference type="PANTHER" id="PTHR12526:SF629">
    <property type="entry name" value="TEICHURONIC ACID BIOSYNTHESIS GLYCOSYLTRANSFERASE TUAH-RELATED"/>
    <property type="match status" value="1"/>
</dbReference>
<name>A0A2P4UPG4_9ACTN</name>
<protein>
    <submittedName>
        <fullName evidence="3">Putative glycosyltransferase EpsD</fullName>
        <ecNumber evidence="3">2.4.-.-</ecNumber>
    </submittedName>
</protein>
<evidence type="ECO:0000313" key="4">
    <source>
        <dbReference type="Proteomes" id="UP000242367"/>
    </source>
</evidence>
<dbReference type="SUPFAM" id="SSF53756">
    <property type="entry name" value="UDP-Glycosyltransferase/glycogen phosphorylase"/>
    <property type="match status" value="1"/>
</dbReference>
<dbReference type="PANTHER" id="PTHR12526">
    <property type="entry name" value="GLYCOSYLTRANSFERASE"/>
    <property type="match status" value="1"/>
</dbReference>
<sequence>MRVCVCTVVHHPEDARILHRQIRALLDAGHEVTYIAPFRACHVTPWRQISPVDVPRATGRKRFAAVRAAHRALAEHAAYADVVLLHDPELLVGLPRSVRRRTVVWDVHEDLPAALAGKGWVPGPLVPLLRPAVRRVELRAERRHELLLAEEAYQDRFRERHPLVPNTTYVPEVPPAPPGEGRVVYVGQLSVARGGLDMIAAARLLAPEGVTVELIGAADPDVRPALRDAQRAGVLRWYGFVPNDRALRIAEGATAGLALLHDGPNHRHSMPTKVIEYMARGLPVVTTPNPAAAKLVEEAGAGFVVPYGDPEAVADAVRKLHNDAELRADLGKRGHETALARYHWPIQAESFVAHLESWAARTATSAAPIVPETPQPGTQAGAI</sequence>
<evidence type="ECO:0000256" key="1">
    <source>
        <dbReference type="ARBA" id="ARBA00022676"/>
    </source>
</evidence>
<dbReference type="GO" id="GO:0016757">
    <property type="term" value="F:glycosyltransferase activity"/>
    <property type="evidence" value="ECO:0007669"/>
    <property type="project" value="UniProtKB-KW"/>
</dbReference>
<evidence type="ECO:0000256" key="2">
    <source>
        <dbReference type="ARBA" id="ARBA00022679"/>
    </source>
</evidence>